<feature type="domain" description="UspA" evidence="2">
    <location>
        <begin position="1"/>
        <end position="141"/>
    </location>
</feature>
<gene>
    <name evidence="3" type="ORF">ACFOZ7_18850</name>
</gene>
<dbReference type="AlphaFoldDB" id="A0ABD5P3Q5"/>
<reference evidence="3 4" key="1">
    <citation type="journal article" date="2014" name="Int. J. Syst. Evol. Microbiol.">
        <title>Complete genome sequence of Corynebacterium casei LMG S-19264T (=DSM 44701T), isolated from a smear-ripened cheese.</title>
        <authorList>
            <consortium name="US DOE Joint Genome Institute (JGI-PGF)"/>
            <person name="Walter F."/>
            <person name="Albersmeier A."/>
            <person name="Kalinowski J."/>
            <person name="Ruckert C."/>
        </authorList>
    </citation>
    <scope>NUCLEOTIDE SEQUENCE [LARGE SCALE GENOMIC DNA]</scope>
    <source>
        <strain evidence="3 4">IBRC-M 10912</strain>
    </source>
</reference>
<dbReference type="PANTHER" id="PTHR46268:SF6">
    <property type="entry name" value="UNIVERSAL STRESS PROTEIN UP12"/>
    <property type="match status" value="1"/>
</dbReference>
<sequence>MYETILVPVDGSSGGEGAIARALALARVDDATVHALSVVETGDDLGDLDEDQQAAVRRSSERRARDANAAVADLAADVGVDAVRDVREGAAHREILAYADEIDADLIAMGTRGATPSTDVRLGSTTERVITFADAPVLSVRLGTSTVQSVEAVRTERVVVPVDGSDAAERAAEHALDLAENVGATVDVVYVIDETVYDLEDAPRSIIGLLREGGENAIETVALEARDRGLSVTADVLRGVPAAEILGYADGVDADVIVMGTRGRAATSDQLLGSTTARVVRRSDHPVLTLG</sequence>
<evidence type="ECO:0000256" key="1">
    <source>
        <dbReference type="ARBA" id="ARBA00008791"/>
    </source>
</evidence>
<evidence type="ECO:0000313" key="3">
    <source>
        <dbReference type="EMBL" id="MFC4248957.1"/>
    </source>
</evidence>
<dbReference type="Pfam" id="PF00582">
    <property type="entry name" value="Usp"/>
    <property type="match status" value="2"/>
</dbReference>
<dbReference type="SUPFAM" id="SSF52402">
    <property type="entry name" value="Adenine nucleotide alpha hydrolases-like"/>
    <property type="match status" value="2"/>
</dbReference>
<dbReference type="PRINTS" id="PR01438">
    <property type="entry name" value="UNVRSLSTRESS"/>
</dbReference>
<dbReference type="EMBL" id="JBHSDJ010000129">
    <property type="protein sequence ID" value="MFC4248957.1"/>
    <property type="molecule type" value="Genomic_DNA"/>
</dbReference>
<protein>
    <submittedName>
        <fullName evidence="3">Universal stress protein</fullName>
    </submittedName>
</protein>
<dbReference type="CDD" id="cd00293">
    <property type="entry name" value="USP-like"/>
    <property type="match status" value="2"/>
</dbReference>
<dbReference type="InterPro" id="IPR006015">
    <property type="entry name" value="Universal_stress_UspA"/>
</dbReference>
<dbReference type="InterPro" id="IPR014729">
    <property type="entry name" value="Rossmann-like_a/b/a_fold"/>
</dbReference>
<accession>A0ABD5P3Q5</accession>
<feature type="domain" description="UspA" evidence="2">
    <location>
        <begin position="156"/>
        <end position="288"/>
    </location>
</feature>
<dbReference type="InterPro" id="IPR006016">
    <property type="entry name" value="UspA"/>
</dbReference>
<organism evidence="3 4">
    <name type="scientific">Natribaculum luteum</name>
    <dbReference type="NCBI Taxonomy" id="1586232"/>
    <lineage>
        <taxon>Archaea</taxon>
        <taxon>Methanobacteriati</taxon>
        <taxon>Methanobacteriota</taxon>
        <taxon>Stenosarchaea group</taxon>
        <taxon>Halobacteria</taxon>
        <taxon>Halobacteriales</taxon>
        <taxon>Natrialbaceae</taxon>
        <taxon>Natribaculum</taxon>
    </lineage>
</organism>
<dbReference type="Gene3D" id="3.40.50.620">
    <property type="entry name" value="HUPs"/>
    <property type="match status" value="2"/>
</dbReference>
<evidence type="ECO:0000259" key="2">
    <source>
        <dbReference type="Pfam" id="PF00582"/>
    </source>
</evidence>
<dbReference type="GeneID" id="71852590"/>
<name>A0ABD5P3Q5_9EURY</name>
<dbReference type="Proteomes" id="UP001595821">
    <property type="component" value="Unassembled WGS sequence"/>
</dbReference>
<dbReference type="RefSeq" id="WP_246971768.1">
    <property type="nucleotide sequence ID" value="NZ_CP095397.1"/>
</dbReference>
<evidence type="ECO:0000313" key="4">
    <source>
        <dbReference type="Proteomes" id="UP001595821"/>
    </source>
</evidence>
<dbReference type="PANTHER" id="PTHR46268">
    <property type="entry name" value="STRESS RESPONSE PROTEIN NHAX"/>
    <property type="match status" value="1"/>
</dbReference>
<comment type="caution">
    <text evidence="3">The sequence shown here is derived from an EMBL/GenBank/DDBJ whole genome shotgun (WGS) entry which is preliminary data.</text>
</comment>
<proteinExistence type="inferred from homology"/>
<comment type="similarity">
    <text evidence="1">Belongs to the universal stress protein A family.</text>
</comment>